<comment type="similarity">
    <text evidence="1">Belongs to the beta-class carbonic anhydrase family.</text>
</comment>
<evidence type="ECO:0000313" key="7">
    <source>
        <dbReference type="EMBL" id="GIO25640.1"/>
    </source>
</evidence>
<dbReference type="SMART" id="SM00947">
    <property type="entry name" value="Pro_CA"/>
    <property type="match status" value="1"/>
</dbReference>
<dbReference type="InterPro" id="IPR036874">
    <property type="entry name" value="Carbonic_anhydrase_sf"/>
</dbReference>
<name>A0A919X7J1_9BACI</name>
<reference evidence="7" key="1">
    <citation type="submission" date="2021-03" db="EMBL/GenBank/DDBJ databases">
        <title>Antimicrobial resistance genes in bacteria isolated from Japanese honey, and their potential for conferring macrolide and lincosamide resistance in the American foulbrood pathogen Paenibacillus larvae.</title>
        <authorList>
            <person name="Okamoto M."/>
            <person name="Kumagai M."/>
            <person name="Kanamori H."/>
            <person name="Takamatsu D."/>
        </authorList>
    </citation>
    <scope>NUCLEOTIDE SEQUENCE</scope>
    <source>
        <strain evidence="7">J43TS3</strain>
    </source>
</reference>
<dbReference type="Proteomes" id="UP000676917">
    <property type="component" value="Unassembled WGS sequence"/>
</dbReference>
<dbReference type="RefSeq" id="WP_212919171.1">
    <property type="nucleotide sequence ID" value="NZ_BORP01000001.1"/>
</dbReference>
<comment type="catalytic activity">
    <reaction evidence="5">
        <text>hydrogencarbonate + H(+) = CO2 + H2O</text>
        <dbReference type="Rhea" id="RHEA:10748"/>
        <dbReference type="ChEBI" id="CHEBI:15377"/>
        <dbReference type="ChEBI" id="CHEBI:15378"/>
        <dbReference type="ChEBI" id="CHEBI:16526"/>
        <dbReference type="ChEBI" id="CHEBI:17544"/>
        <dbReference type="EC" id="4.2.1.1"/>
    </reaction>
</comment>
<evidence type="ECO:0000256" key="1">
    <source>
        <dbReference type="ARBA" id="ARBA00006217"/>
    </source>
</evidence>
<dbReference type="Pfam" id="PF00484">
    <property type="entry name" value="Pro_CA"/>
    <property type="match status" value="1"/>
</dbReference>
<dbReference type="PANTHER" id="PTHR43175">
    <property type="entry name" value="CARBONIC ANHYDRASE"/>
    <property type="match status" value="1"/>
</dbReference>
<feature type="binding site" evidence="6">
    <location>
        <position position="95"/>
    </location>
    <ligand>
        <name>Zn(2+)</name>
        <dbReference type="ChEBI" id="CHEBI:29105"/>
    </ligand>
</feature>
<sequence>MHLDDMLAFNKKFVEGKQYEKYVTDSIPNKKMVIFTCMESRLVELLQKALNIQNGDVKMVKNAGAIIRKPFDSIMKSILVAIYELKAEEVTVIGHHDCGMSRVDTKALTDKMVEKGIPEETIRTLENAGIDFEDEFHGFETVEESVIQSVNLIRNHPLLPSYVKVHGLVIDPGTGKVDVVTRED</sequence>
<keyword evidence="4 6" id="KW-0862">Zinc</keyword>
<dbReference type="InterPro" id="IPR001765">
    <property type="entry name" value="Carbonic_anhydrase"/>
</dbReference>
<keyword evidence="8" id="KW-1185">Reference proteome</keyword>
<dbReference type="SUPFAM" id="SSF53056">
    <property type="entry name" value="beta-carbonic anhydrase, cab"/>
    <property type="match status" value="1"/>
</dbReference>
<dbReference type="AlphaFoldDB" id="A0A919X7J1"/>
<feature type="binding site" evidence="6">
    <location>
        <position position="98"/>
    </location>
    <ligand>
        <name>Zn(2+)</name>
        <dbReference type="ChEBI" id="CHEBI:29105"/>
    </ligand>
</feature>
<evidence type="ECO:0000256" key="3">
    <source>
        <dbReference type="ARBA" id="ARBA00022723"/>
    </source>
</evidence>
<feature type="binding site" evidence="6">
    <location>
        <position position="37"/>
    </location>
    <ligand>
        <name>Zn(2+)</name>
        <dbReference type="ChEBI" id="CHEBI:29105"/>
    </ligand>
</feature>
<dbReference type="PANTHER" id="PTHR43175:SF3">
    <property type="entry name" value="CARBON DISULFIDE HYDROLASE"/>
    <property type="match status" value="1"/>
</dbReference>
<accession>A0A919X7J1</accession>
<protein>
    <recommendedName>
        <fullName evidence="2">carbonic anhydrase</fullName>
        <ecNumber evidence="2">4.2.1.1</ecNumber>
    </recommendedName>
</protein>
<evidence type="ECO:0000256" key="6">
    <source>
        <dbReference type="PIRSR" id="PIRSR601765-1"/>
    </source>
</evidence>
<keyword evidence="3 6" id="KW-0479">Metal-binding</keyword>
<proteinExistence type="inferred from homology"/>
<dbReference type="CDD" id="cd03379">
    <property type="entry name" value="beta_CA_cladeD"/>
    <property type="match status" value="1"/>
</dbReference>
<comment type="caution">
    <text evidence="7">The sequence shown here is derived from an EMBL/GenBank/DDBJ whole genome shotgun (WGS) entry which is preliminary data.</text>
</comment>
<gene>
    <name evidence="7" type="ORF">J43TS3_02510</name>
</gene>
<dbReference type="EMBL" id="BORP01000001">
    <property type="protein sequence ID" value="GIO25640.1"/>
    <property type="molecule type" value="Genomic_DNA"/>
</dbReference>
<organism evidence="7 8">
    <name type="scientific">Ornithinibacillus bavariensis</name>
    <dbReference type="NCBI Taxonomy" id="545502"/>
    <lineage>
        <taxon>Bacteria</taxon>
        <taxon>Bacillati</taxon>
        <taxon>Bacillota</taxon>
        <taxon>Bacilli</taxon>
        <taxon>Bacillales</taxon>
        <taxon>Bacillaceae</taxon>
        <taxon>Ornithinibacillus</taxon>
    </lineage>
</organism>
<evidence type="ECO:0000313" key="8">
    <source>
        <dbReference type="Proteomes" id="UP000676917"/>
    </source>
</evidence>
<evidence type="ECO:0000256" key="4">
    <source>
        <dbReference type="ARBA" id="ARBA00022833"/>
    </source>
</evidence>
<dbReference type="Gene3D" id="3.40.1050.10">
    <property type="entry name" value="Carbonic anhydrase"/>
    <property type="match status" value="1"/>
</dbReference>
<comment type="cofactor">
    <cofactor evidence="6">
        <name>Zn(2+)</name>
        <dbReference type="ChEBI" id="CHEBI:29105"/>
    </cofactor>
    <text evidence="6">Binds 1 zinc ion per subunit.</text>
</comment>
<evidence type="ECO:0000256" key="5">
    <source>
        <dbReference type="ARBA" id="ARBA00048348"/>
    </source>
</evidence>
<dbReference type="GO" id="GO:0004089">
    <property type="term" value="F:carbonate dehydratase activity"/>
    <property type="evidence" value="ECO:0007669"/>
    <property type="project" value="UniProtKB-EC"/>
</dbReference>
<dbReference type="EC" id="4.2.1.1" evidence="2"/>
<evidence type="ECO:0000256" key="2">
    <source>
        <dbReference type="ARBA" id="ARBA00012925"/>
    </source>
</evidence>
<dbReference type="GO" id="GO:0008270">
    <property type="term" value="F:zinc ion binding"/>
    <property type="evidence" value="ECO:0007669"/>
    <property type="project" value="InterPro"/>
</dbReference>